<keyword evidence="4 12" id="KW-0336">GPI-anchor</keyword>
<evidence type="ECO:0000256" key="5">
    <source>
        <dbReference type="ARBA" id="ARBA00022729"/>
    </source>
</evidence>
<comment type="subcellular location">
    <subcellularLocation>
        <location evidence="1 12">Cell membrane</location>
        <topology evidence="1 12">Lipid-anchor</topology>
        <topology evidence="1 12">GPI-anchor</topology>
    </subcellularLocation>
</comment>
<dbReference type="Pfam" id="PF01153">
    <property type="entry name" value="Glypican"/>
    <property type="match status" value="2"/>
</dbReference>
<dbReference type="GO" id="GO:0098552">
    <property type="term" value="C:side of membrane"/>
    <property type="evidence" value="ECO:0007669"/>
    <property type="project" value="UniProtKB-KW"/>
</dbReference>
<evidence type="ECO:0000256" key="3">
    <source>
        <dbReference type="ARBA" id="ARBA00022475"/>
    </source>
</evidence>
<evidence type="ECO:0000256" key="13">
    <source>
        <dbReference type="SAM" id="SignalP"/>
    </source>
</evidence>
<evidence type="ECO:0000256" key="11">
    <source>
        <dbReference type="RuleBase" id="RU003518"/>
    </source>
</evidence>
<dbReference type="PANTHER" id="PTHR10822">
    <property type="entry name" value="GLYPICAN"/>
    <property type="match status" value="1"/>
</dbReference>
<feature type="signal peptide" evidence="13">
    <location>
        <begin position="1"/>
        <end position="25"/>
    </location>
</feature>
<protein>
    <submittedName>
        <fullName evidence="14">Putative heparin sulfate cell surface proteoglycan</fullName>
    </submittedName>
</protein>
<keyword evidence="5 13" id="KW-0732">Signal</keyword>
<dbReference type="GO" id="GO:0005576">
    <property type="term" value="C:extracellular region"/>
    <property type="evidence" value="ECO:0007669"/>
    <property type="project" value="TreeGrafter"/>
</dbReference>
<keyword evidence="6 12" id="KW-0654">Proteoglycan</keyword>
<keyword evidence="7 12" id="KW-0472">Membrane</keyword>
<dbReference type="AlphaFoldDB" id="A0A6M2E098"/>
<feature type="chain" id="PRO_5026816802" evidence="13">
    <location>
        <begin position="26"/>
        <end position="689"/>
    </location>
</feature>
<evidence type="ECO:0000256" key="9">
    <source>
        <dbReference type="ARBA" id="ARBA00023207"/>
    </source>
</evidence>
<evidence type="ECO:0000256" key="6">
    <source>
        <dbReference type="ARBA" id="ARBA00022974"/>
    </source>
</evidence>
<dbReference type="GO" id="GO:0045202">
    <property type="term" value="C:synapse"/>
    <property type="evidence" value="ECO:0007669"/>
    <property type="project" value="TreeGrafter"/>
</dbReference>
<evidence type="ECO:0000256" key="10">
    <source>
        <dbReference type="ARBA" id="ARBA00023288"/>
    </source>
</evidence>
<keyword evidence="9 12" id="KW-0357">Heparan sulfate</keyword>
<evidence type="ECO:0000256" key="12">
    <source>
        <dbReference type="RuleBase" id="RU003519"/>
    </source>
</evidence>
<dbReference type="EMBL" id="GIIL01006541">
    <property type="protein sequence ID" value="NOV50267.1"/>
    <property type="molecule type" value="Transcribed_RNA"/>
</dbReference>
<dbReference type="InterPro" id="IPR001863">
    <property type="entry name" value="Glypican"/>
</dbReference>
<keyword evidence="10 12" id="KW-0449">Lipoprotein</keyword>
<organism evidence="14">
    <name type="scientific">Xenopsylla cheopis</name>
    <name type="common">Oriental rat flea</name>
    <name type="synonym">Pulex cheopis</name>
    <dbReference type="NCBI Taxonomy" id="163159"/>
    <lineage>
        <taxon>Eukaryota</taxon>
        <taxon>Metazoa</taxon>
        <taxon>Ecdysozoa</taxon>
        <taxon>Arthropoda</taxon>
        <taxon>Hexapoda</taxon>
        <taxon>Insecta</taxon>
        <taxon>Pterygota</taxon>
        <taxon>Neoptera</taxon>
        <taxon>Endopterygota</taxon>
        <taxon>Siphonaptera</taxon>
        <taxon>Pulicidae</taxon>
        <taxon>Xenopsyllinae</taxon>
        <taxon>Xenopsylla</taxon>
    </lineage>
</organism>
<reference evidence="14" key="1">
    <citation type="submission" date="2020-03" db="EMBL/GenBank/DDBJ databases">
        <title>Transcriptomic Profiling of the Digestive Tract of the Rat Flea, Xenopsylla cheopis, Following Blood Feeding and Infection with Yersinia pestis.</title>
        <authorList>
            <person name="Bland D.M."/>
            <person name="Martens C.A."/>
            <person name="Virtaneva K."/>
            <person name="Kanakabandi K."/>
            <person name="Long D."/>
            <person name="Rosenke R."/>
            <person name="Saturday G.A."/>
            <person name="Hoyt F.H."/>
            <person name="Bruno D.P."/>
            <person name="Ribeiro J.M.C."/>
            <person name="Hinnebusch J."/>
        </authorList>
    </citation>
    <scope>NUCLEOTIDE SEQUENCE</scope>
</reference>
<evidence type="ECO:0000256" key="2">
    <source>
        <dbReference type="ARBA" id="ARBA00010260"/>
    </source>
</evidence>
<sequence>MFTQSIRNAILFIFLILFDLHFCATMGVSELTCAAASQLLASKGLSASDIYQHPVNGSHLQICKIITKPSIEKTSISAGVGETCCSAAAEDKLSFSSKQILEQTIREILNRLSFMLSTKAQNFNDFFHDLLSSSKVDFHAMFRRTYGVIYEQNSYVFTDLFAELEKYYSRGNVDLTEAMENFFNILYQKMFTVLNSQYNFDNRYLQCVSDNMRVLKPFGDVPDKLSVQIKRSFIATRTYAHALNSASVVVKNMQSIKPTKACRDAVMKMKYCGICNGFNQKPCVNQCINVMNDCLTAHSNLDSDWNNFVAAMEKVSERLIGPFNIEMVVGPIDIKISEAIMIFQENGHAVSQQVFEKCGHPKLGRWKKHLEKRAVQNLFESRSDSDFEINFEAPLLNIRQKRNPARSRELELEHQQFPRTRIKIKNHAGNKQNMGRNEQKKSQNIEKKKINEGITLDKILKDIRSKVKDTSGFWSRLSGQICNSHEFAAVSSKDTDCWNGTTIERHLQPLTSHNTEFQLKNSKTPHADQEVFVEEQKISIKNLVAKLRNAYNGLDVEWPEYEDSYGNSGSGSGNDAFNTNDDENIQEESVTRSNNFNIDSDNIPNIYTAGDIPESAIDTNDLEIKTNVVNNNPNIHTNILNRPYLVNLQYDKTSNNSSKKTVMSLSRALIGYLLPIVVIWFGEMFAELL</sequence>
<proteinExistence type="inferred from homology"/>
<dbReference type="GO" id="GO:0016477">
    <property type="term" value="P:cell migration"/>
    <property type="evidence" value="ECO:0007669"/>
    <property type="project" value="TreeGrafter"/>
</dbReference>
<dbReference type="GO" id="GO:1905475">
    <property type="term" value="P:regulation of protein localization to membrane"/>
    <property type="evidence" value="ECO:0007669"/>
    <property type="project" value="TreeGrafter"/>
</dbReference>
<comment type="similarity">
    <text evidence="2 11">Belongs to the glypican family.</text>
</comment>
<dbReference type="GO" id="GO:0009966">
    <property type="term" value="P:regulation of signal transduction"/>
    <property type="evidence" value="ECO:0007669"/>
    <property type="project" value="InterPro"/>
</dbReference>
<evidence type="ECO:0000256" key="8">
    <source>
        <dbReference type="ARBA" id="ARBA00023180"/>
    </source>
</evidence>
<evidence type="ECO:0000256" key="4">
    <source>
        <dbReference type="ARBA" id="ARBA00022622"/>
    </source>
</evidence>
<dbReference type="GO" id="GO:0005886">
    <property type="term" value="C:plasma membrane"/>
    <property type="evidence" value="ECO:0007669"/>
    <property type="project" value="UniProtKB-SubCell"/>
</dbReference>
<keyword evidence="8" id="KW-0325">Glycoprotein</keyword>
<evidence type="ECO:0000313" key="14">
    <source>
        <dbReference type="EMBL" id="NOV50267.1"/>
    </source>
</evidence>
<dbReference type="GO" id="GO:0009986">
    <property type="term" value="C:cell surface"/>
    <property type="evidence" value="ECO:0007669"/>
    <property type="project" value="TreeGrafter"/>
</dbReference>
<dbReference type="PANTHER" id="PTHR10822:SF30">
    <property type="entry name" value="DALLY-LIKE, ISOFORM A"/>
    <property type="match status" value="1"/>
</dbReference>
<evidence type="ECO:0000256" key="7">
    <source>
        <dbReference type="ARBA" id="ARBA00023136"/>
    </source>
</evidence>
<accession>A0A6M2E098</accession>
<name>A0A6M2E098_XENCH</name>
<comment type="function">
    <text evidence="12">Cell surface proteoglycan.</text>
</comment>
<keyword evidence="3" id="KW-1003">Cell membrane</keyword>
<evidence type="ECO:0000256" key="1">
    <source>
        <dbReference type="ARBA" id="ARBA00004609"/>
    </source>
</evidence>